<dbReference type="PROSITE" id="PS51257">
    <property type="entry name" value="PROKAR_LIPOPROTEIN"/>
    <property type="match status" value="1"/>
</dbReference>
<accession>A0A1I5GVW0</accession>
<dbReference type="RefSeq" id="WP_177193940.1">
    <property type="nucleotide sequence ID" value="NZ_FOVP01000041.1"/>
</dbReference>
<organism evidence="1 2">
    <name type="scientific">Roseovarius lutimaris</name>
    <dbReference type="NCBI Taxonomy" id="1005928"/>
    <lineage>
        <taxon>Bacteria</taxon>
        <taxon>Pseudomonadati</taxon>
        <taxon>Pseudomonadota</taxon>
        <taxon>Alphaproteobacteria</taxon>
        <taxon>Rhodobacterales</taxon>
        <taxon>Roseobacteraceae</taxon>
        <taxon>Roseovarius</taxon>
    </lineage>
</organism>
<proteinExistence type="predicted"/>
<dbReference type="Proteomes" id="UP000198599">
    <property type="component" value="Unassembled WGS sequence"/>
</dbReference>
<gene>
    <name evidence="1" type="ORF">SAMN04487859_14110</name>
</gene>
<dbReference type="STRING" id="1005928.SAMN04487859_14110"/>
<dbReference type="AlphaFoldDB" id="A0A1I5GVW0"/>
<evidence type="ECO:0000313" key="1">
    <source>
        <dbReference type="EMBL" id="SFO40158.1"/>
    </source>
</evidence>
<name>A0A1I5GVW0_9RHOB</name>
<evidence type="ECO:0000313" key="2">
    <source>
        <dbReference type="Proteomes" id="UP000198599"/>
    </source>
</evidence>
<keyword evidence="2" id="KW-1185">Reference proteome</keyword>
<reference evidence="2" key="1">
    <citation type="submission" date="2016-10" db="EMBL/GenBank/DDBJ databases">
        <authorList>
            <person name="Varghese N."/>
            <person name="Submissions S."/>
        </authorList>
    </citation>
    <scope>NUCLEOTIDE SEQUENCE [LARGE SCALE GENOMIC DNA]</scope>
    <source>
        <strain evidence="2">DSM 28463</strain>
    </source>
</reference>
<sequence length="51" mass="4925">MKLPPLVIATLAIGTLALSGCAPVVLAGMGAGTVVAVDKASEDKKGGDGIF</sequence>
<dbReference type="EMBL" id="FOVP01000041">
    <property type="protein sequence ID" value="SFO40158.1"/>
    <property type="molecule type" value="Genomic_DNA"/>
</dbReference>
<protein>
    <recommendedName>
        <fullName evidence="3">Lipoprotein</fullName>
    </recommendedName>
</protein>
<evidence type="ECO:0008006" key="3">
    <source>
        <dbReference type="Google" id="ProtNLM"/>
    </source>
</evidence>